<sequence length="251" mass="27306">MCAPRRRVSTTSRREPSAISPASRSTSAGSTARRSGSARSAPRNMQSNPIGKLTPRKDSFITHRAFCDALAEERGRITRGSSRSDYNYNPQTLTTTTTTIMPQILGGFGIDDPELGIMEMNLGQNLNNNCSFFPELMVQSMDMFGSSTANIVAHGTLKEEAEEENSTTTTITTTPTHSYHHFNNINSINLFGLMGLNPNTAHHQMGLTRDFLGVGRGQAMGAPFLHHGSSSSFNTLASALDDLTHYNSAHH</sequence>
<accession>A0A834TJR0</accession>
<gene>
    <name evidence="3" type="ORF">G2W53_021567</name>
</gene>
<feature type="region of interest" description="Disordered" evidence="1">
    <location>
        <begin position="1"/>
        <end position="55"/>
    </location>
</feature>
<evidence type="ECO:0000313" key="3">
    <source>
        <dbReference type="EMBL" id="KAF7823423.1"/>
    </source>
</evidence>
<dbReference type="EMBL" id="JAAIUW010000007">
    <property type="protein sequence ID" value="KAF7823423.1"/>
    <property type="molecule type" value="Genomic_DNA"/>
</dbReference>
<dbReference type="OrthoDB" id="914009at2759"/>
<keyword evidence="4" id="KW-1185">Reference proteome</keyword>
<protein>
    <submittedName>
        <fullName evidence="3">Protein indeterminate-domain 9</fullName>
    </submittedName>
</protein>
<feature type="compositionally biased region" description="Low complexity" evidence="1">
    <location>
        <begin position="20"/>
        <end position="43"/>
    </location>
</feature>
<dbReference type="Pfam" id="PF22992">
    <property type="entry name" value="C2CH-4th_BIRD-IDD"/>
    <property type="match status" value="1"/>
</dbReference>
<feature type="domain" description="BIRD-IDD transcription factor fourth C2HC zinc finger" evidence="2">
    <location>
        <begin position="52"/>
        <end position="82"/>
    </location>
</feature>
<comment type="caution">
    <text evidence="3">The sequence shown here is derived from an EMBL/GenBank/DDBJ whole genome shotgun (WGS) entry which is preliminary data.</text>
</comment>
<dbReference type="InterPro" id="IPR055185">
    <property type="entry name" value="C2CH-4th_BIRD-IDD"/>
</dbReference>
<organism evidence="3 4">
    <name type="scientific">Senna tora</name>
    <dbReference type="NCBI Taxonomy" id="362788"/>
    <lineage>
        <taxon>Eukaryota</taxon>
        <taxon>Viridiplantae</taxon>
        <taxon>Streptophyta</taxon>
        <taxon>Embryophyta</taxon>
        <taxon>Tracheophyta</taxon>
        <taxon>Spermatophyta</taxon>
        <taxon>Magnoliopsida</taxon>
        <taxon>eudicotyledons</taxon>
        <taxon>Gunneridae</taxon>
        <taxon>Pentapetalae</taxon>
        <taxon>rosids</taxon>
        <taxon>fabids</taxon>
        <taxon>Fabales</taxon>
        <taxon>Fabaceae</taxon>
        <taxon>Caesalpinioideae</taxon>
        <taxon>Cassia clade</taxon>
        <taxon>Senna</taxon>
    </lineage>
</organism>
<reference evidence="3" key="1">
    <citation type="submission" date="2020-09" db="EMBL/GenBank/DDBJ databases">
        <title>Genome-Enabled Discovery of Anthraquinone Biosynthesis in Senna tora.</title>
        <authorList>
            <person name="Kang S.-H."/>
            <person name="Pandey R.P."/>
            <person name="Lee C.-M."/>
            <person name="Sim J.-S."/>
            <person name="Jeong J.-T."/>
            <person name="Choi B.-S."/>
            <person name="Jung M."/>
            <person name="Ginzburg D."/>
            <person name="Zhao K."/>
            <person name="Won S.Y."/>
            <person name="Oh T.-J."/>
            <person name="Yu Y."/>
            <person name="Kim N.-H."/>
            <person name="Lee O.R."/>
            <person name="Lee T.-H."/>
            <person name="Bashyal P."/>
            <person name="Kim T.-S."/>
            <person name="Lee W.-H."/>
            <person name="Kawkins C."/>
            <person name="Kim C.-K."/>
            <person name="Kim J.S."/>
            <person name="Ahn B.O."/>
            <person name="Rhee S.Y."/>
            <person name="Sohng J.K."/>
        </authorList>
    </citation>
    <scope>NUCLEOTIDE SEQUENCE</scope>
    <source>
        <tissue evidence="3">Leaf</tissue>
    </source>
</reference>
<evidence type="ECO:0000313" key="4">
    <source>
        <dbReference type="Proteomes" id="UP000634136"/>
    </source>
</evidence>
<name>A0A834TJR0_9FABA</name>
<evidence type="ECO:0000259" key="2">
    <source>
        <dbReference type="Pfam" id="PF22992"/>
    </source>
</evidence>
<evidence type="ECO:0000256" key="1">
    <source>
        <dbReference type="SAM" id="MobiDB-lite"/>
    </source>
</evidence>
<dbReference type="Proteomes" id="UP000634136">
    <property type="component" value="Unassembled WGS sequence"/>
</dbReference>
<dbReference type="AlphaFoldDB" id="A0A834TJR0"/>
<proteinExistence type="predicted"/>